<accession>A0ABY3U2I2</accession>
<feature type="region of interest" description="Disordered" evidence="8">
    <location>
        <begin position="1"/>
        <end position="27"/>
    </location>
</feature>
<feature type="active site" description="Nucleophile" evidence="7">
    <location>
        <position position="382"/>
    </location>
</feature>
<evidence type="ECO:0000256" key="4">
    <source>
        <dbReference type="ARBA" id="ARBA00022984"/>
    </source>
</evidence>
<dbReference type="CDD" id="cd13432">
    <property type="entry name" value="LDT_IgD_like_2"/>
    <property type="match status" value="1"/>
</dbReference>
<dbReference type="EMBL" id="CP092365">
    <property type="protein sequence ID" value="ULN52180.1"/>
    <property type="molecule type" value="Genomic_DNA"/>
</dbReference>
<evidence type="ECO:0000259" key="10">
    <source>
        <dbReference type="PROSITE" id="PS52029"/>
    </source>
</evidence>
<keyword evidence="3 7" id="KW-0133">Cell shape</keyword>
<evidence type="ECO:0000313" key="11">
    <source>
        <dbReference type="EMBL" id="ULN52180.1"/>
    </source>
</evidence>
<proteinExistence type="predicted"/>
<gene>
    <name evidence="11" type="ORF">MIU77_15170</name>
</gene>
<evidence type="ECO:0000313" key="12">
    <source>
        <dbReference type="Proteomes" id="UP001055200"/>
    </source>
</evidence>
<dbReference type="Gene3D" id="2.60.40.3710">
    <property type="match status" value="1"/>
</dbReference>
<feature type="domain" description="L,D-TPase catalytic" evidence="10">
    <location>
        <begin position="271"/>
        <end position="406"/>
    </location>
</feature>
<evidence type="ECO:0000256" key="7">
    <source>
        <dbReference type="PROSITE-ProRule" id="PRU01373"/>
    </source>
</evidence>
<evidence type="ECO:0000256" key="8">
    <source>
        <dbReference type="SAM" id="MobiDB-lite"/>
    </source>
</evidence>
<keyword evidence="9" id="KW-1133">Transmembrane helix</keyword>
<dbReference type="Gene3D" id="2.40.440.10">
    <property type="entry name" value="L,D-transpeptidase catalytic domain-like"/>
    <property type="match status" value="1"/>
</dbReference>
<dbReference type="RefSeq" id="WP_240170454.1">
    <property type="nucleotide sequence ID" value="NZ_CP092365.1"/>
</dbReference>
<dbReference type="CDD" id="cd16913">
    <property type="entry name" value="YkuD_like"/>
    <property type="match status" value="1"/>
</dbReference>
<dbReference type="InterPro" id="IPR050979">
    <property type="entry name" value="LD-transpeptidase"/>
</dbReference>
<dbReference type="PANTHER" id="PTHR30582:SF2">
    <property type="entry name" value="L,D-TRANSPEPTIDASE YCIB-RELATED"/>
    <property type="match status" value="1"/>
</dbReference>
<dbReference type="InterPro" id="IPR038063">
    <property type="entry name" value="Transpep_catalytic_dom"/>
</dbReference>
<dbReference type="InterPro" id="IPR041280">
    <property type="entry name" value="Big_10"/>
</dbReference>
<dbReference type="Proteomes" id="UP001055200">
    <property type="component" value="Chromosome"/>
</dbReference>
<keyword evidence="5" id="KW-0012">Acyltransferase</keyword>
<dbReference type="Pfam" id="PF03734">
    <property type="entry name" value="YkuD"/>
    <property type="match status" value="1"/>
</dbReference>
<evidence type="ECO:0000256" key="9">
    <source>
        <dbReference type="SAM" id="Phobius"/>
    </source>
</evidence>
<sequence length="435" mass="45891">MSVKTPPIAPSGSRGARGERPGGPGRRRSRLLVGLALAVVAALGGAALWTGTRGGGEPAGQVPAAPTAPAPVVTVSPADGAVDVGPAEAVRVRVSPGELTGVSLVSGADEPIAGALSADRRSWRSEAPLDYGRRYTLAVVSRDADGTAHRQTSTFTTVTPAEQTRVTFTATSGTPLVDGAGYGVGTVIVARFDEPVADRVAAEQLLTVRSDPPVEGSWYWLDDRRAHWRPPDYHRPGTRLVATASLFGRHLGDGLYGERDSRVAIRIGDARVSIADDATKQIEVYENGELVRTIATSMGMGGSQTVDGQTISFWTQPGVYTVMDKSPSVVMDSSSYGLPVDAPLGYKQTVHNAVRLTASGIYVHQLDSTVWAQGSTNVSHGCLNVNAGNAAWFYDFAQPGDVFEVRNTGGEPLPVWQNGDWGLPWPQWLAGSALR</sequence>
<reference evidence="11" key="1">
    <citation type="submission" date="2022-08" db="EMBL/GenBank/DDBJ databases">
        <title>Complete genome sequence of 14 non-tuberculosis mycobacteria type-strains.</title>
        <authorList>
            <person name="Igarashi Y."/>
            <person name="Osugi A."/>
            <person name="Mitarai S."/>
        </authorList>
    </citation>
    <scope>NUCLEOTIDE SEQUENCE</scope>
    <source>
        <strain evidence="11">DSM 45575</strain>
    </source>
</reference>
<keyword evidence="12" id="KW-1185">Reference proteome</keyword>
<keyword evidence="6 7" id="KW-0961">Cell wall biogenesis/degradation</keyword>
<dbReference type="PROSITE" id="PS52029">
    <property type="entry name" value="LD_TPASE"/>
    <property type="match status" value="1"/>
</dbReference>
<dbReference type="InterPro" id="IPR005490">
    <property type="entry name" value="LD_TPept_cat_dom"/>
</dbReference>
<name>A0ABY3U2I2_9MYCO</name>
<keyword evidence="9" id="KW-0812">Transmembrane</keyword>
<dbReference type="SUPFAM" id="SSF141523">
    <property type="entry name" value="L,D-transpeptidase catalytic domain-like"/>
    <property type="match status" value="1"/>
</dbReference>
<protein>
    <submittedName>
        <fullName evidence="11">Ig-like domain-containing protein</fullName>
    </submittedName>
</protein>
<feature type="transmembrane region" description="Helical" evidence="9">
    <location>
        <begin position="31"/>
        <end position="49"/>
    </location>
</feature>
<evidence type="ECO:0000256" key="5">
    <source>
        <dbReference type="ARBA" id="ARBA00023315"/>
    </source>
</evidence>
<evidence type="ECO:0000256" key="3">
    <source>
        <dbReference type="ARBA" id="ARBA00022960"/>
    </source>
</evidence>
<keyword evidence="4 7" id="KW-0573">Peptidoglycan synthesis</keyword>
<keyword evidence="2" id="KW-0808">Transferase</keyword>
<organism evidence="11 12">
    <name type="scientific">Mycolicibacillus parakoreensis</name>
    <dbReference type="NCBI Taxonomy" id="1069221"/>
    <lineage>
        <taxon>Bacteria</taxon>
        <taxon>Bacillati</taxon>
        <taxon>Actinomycetota</taxon>
        <taxon>Actinomycetes</taxon>
        <taxon>Mycobacteriales</taxon>
        <taxon>Mycobacteriaceae</taxon>
        <taxon>Mycolicibacillus</taxon>
    </lineage>
</organism>
<keyword evidence="9" id="KW-0472">Membrane</keyword>
<feature type="active site" description="Proton donor/acceptor" evidence="7">
    <location>
        <position position="364"/>
    </location>
</feature>
<dbReference type="Gene3D" id="2.60.40.3780">
    <property type="match status" value="1"/>
</dbReference>
<comment type="pathway">
    <text evidence="1 7">Cell wall biogenesis; peptidoglycan biosynthesis.</text>
</comment>
<dbReference type="PANTHER" id="PTHR30582">
    <property type="entry name" value="L,D-TRANSPEPTIDASE"/>
    <property type="match status" value="1"/>
</dbReference>
<dbReference type="Pfam" id="PF17964">
    <property type="entry name" value="Big_10"/>
    <property type="match status" value="1"/>
</dbReference>
<evidence type="ECO:0000256" key="1">
    <source>
        <dbReference type="ARBA" id="ARBA00004752"/>
    </source>
</evidence>
<evidence type="ECO:0000256" key="6">
    <source>
        <dbReference type="ARBA" id="ARBA00023316"/>
    </source>
</evidence>
<evidence type="ECO:0000256" key="2">
    <source>
        <dbReference type="ARBA" id="ARBA00022679"/>
    </source>
</evidence>